<dbReference type="InterPro" id="IPR027417">
    <property type="entry name" value="P-loop_NTPase"/>
</dbReference>
<feature type="domain" description="Helicase HerA central" evidence="2">
    <location>
        <begin position="573"/>
        <end position="793"/>
    </location>
</feature>
<dbReference type="Pfam" id="PF01935">
    <property type="entry name" value="DUF87"/>
    <property type="match status" value="1"/>
</dbReference>
<dbReference type="AlphaFoldDB" id="A0A5E7E0J9"/>
<dbReference type="Gene3D" id="3.40.50.300">
    <property type="entry name" value="P-loop containing nucleotide triphosphate hydrolases"/>
    <property type="match status" value="2"/>
</dbReference>
<name>A0A5E7E0J9_PSEFL</name>
<dbReference type="PANTHER" id="PTHR42957:SF1">
    <property type="entry name" value="HELICASE MJ1565-RELATED"/>
    <property type="match status" value="1"/>
</dbReference>
<accession>A0A5E7E0J9</accession>
<feature type="region of interest" description="Disordered" evidence="1">
    <location>
        <begin position="347"/>
        <end position="392"/>
    </location>
</feature>
<sequence length="1104" mass="120146">MRPWWCSSLHWYGDLMTSPILTRTAVQDIRENAGLTLEAGRALINRSYLSELERYPVHAFAEKGLRFNAASDVRIFRIERIVQDNKQSVLESTTAAYTALGAAGYSVFLILRSNGIETDLYIGTRGEPGKTLGHSSGELLRETFKGHFSGSSLVPLPQQHADALLGALQAEKANPSASITAVTGVPALSTENREHFMQGLERFIDAAERRVYHAIILAEPVSSQNLDLIRAGYEQVATQLSPLLKQQLSFGEQDSDSVGLSISQGLSDSLGHSLGLTETKGTSTTLGTSITDTTGTSESFSAQTLTSKTVAIGANVLGMVGGATLGPFGAMLGSQIGSAAAALLNEQRTTGTSQSTSTGRNESHGTSFSEAASKTTSTTHTTSTTDTHSLNKTLGSNRQISIETVDKTIEQLLSKIDHHLERIDEAKTYGGWNSAAYFIGDSTASSESLASIFLGLVRGSKSSHEDFALTTWKSANKSAVLDWLSAFSHPQLKPAFSKKIPISYLTPATLVSGKEMAIQLSLPRRSTSTVAVLETQAFGRKVQRLDGHSSEPGKGKTLTLGNIRHLWENLPQKIELSLDQLASHVFVSGSTGAGKSNTLYEMLSQISAVGVPFLVIEPAKGEYKHVFGHRDDVNVFGTHPAHSELLRINPFRFPLAIHVLEHVDRLVEIFNVCWPMYAAMPAVLKEAILQAYQQCGWDLDASTNRYSDELFPTFSDLLSTLQSVIEASAYSQELKGNYIGSLSTRIKSLTNGLNGQIFTANEIDSAVLFDQSAIVDLSRIGSSETKALIMGILVMRLSEHRMAGGGMNQPLRHVTVLEEAHNILKRSPSEGGAEGANVVGKSVEMLTNAIAEMRTYGEGFIIADQSPHAVDIAAIRNTNTKIIMRLPDEMDRRLIGKSVALRDDQLEEIAKLPKGVAIVYQNDWLEPVLCQVKKFAGHETPYVYTSNDNRAVRSQDFNLQVLNLLLSNRIRTPVALDLALLENGLCELPLLARSKIALFEALNAHKEEKPSALCKPEAFAYAAQLVVDVLGCRQQVQQIIQMATDYGHLSNQLDLLLHEIATGLSAELTLATQQCLMKDYSLQHESHLDIYSAWRARLETGSVL</sequence>
<dbReference type="InterPro" id="IPR002789">
    <property type="entry name" value="HerA_central"/>
</dbReference>
<evidence type="ECO:0000259" key="2">
    <source>
        <dbReference type="Pfam" id="PF01935"/>
    </source>
</evidence>
<dbReference type="EMBL" id="CABVHX010000017">
    <property type="protein sequence ID" value="VVO14912.1"/>
    <property type="molecule type" value="Genomic_DNA"/>
</dbReference>
<feature type="compositionally biased region" description="Low complexity" evidence="1">
    <location>
        <begin position="347"/>
        <end position="388"/>
    </location>
</feature>
<evidence type="ECO:0000313" key="4">
    <source>
        <dbReference type="Proteomes" id="UP000325375"/>
    </source>
</evidence>
<gene>
    <name evidence="3" type="ORF">PS718_03736</name>
</gene>
<proteinExistence type="predicted"/>
<dbReference type="Proteomes" id="UP000325375">
    <property type="component" value="Unassembled WGS sequence"/>
</dbReference>
<organism evidence="3 4">
    <name type="scientific">Pseudomonas fluorescens</name>
    <dbReference type="NCBI Taxonomy" id="294"/>
    <lineage>
        <taxon>Bacteria</taxon>
        <taxon>Pseudomonadati</taxon>
        <taxon>Pseudomonadota</taxon>
        <taxon>Gammaproteobacteria</taxon>
        <taxon>Pseudomonadales</taxon>
        <taxon>Pseudomonadaceae</taxon>
        <taxon>Pseudomonas</taxon>
    </lineage>
</organism>
<protein>
    <recommendedName>
        <fullName evidence="2">Helicase HerA central domain-containing protein</fullName>
    </recommendedName>
</protein>
<dbReference type="PANTHER" id="PTHR42957">
    <property type="entry name" value="HELICASE MJ1565-RELATED"/>
    <property type="match status" value="1"/>
</dbReference>
<reference evidence="3 4" key="1">
    <citation type="submission" date="2019-09" db="EMBL/GenBank/DDBJ databases">
        <authorList>
            <person name="Chandra G."/>
            <person name="Truman W A."/>
        </authorList>
    </citation>
    <scope>NUCLEOTIDE SEQUENCE [LARGE SCALE GENOMIC DNA]</scope>
    <source>
        <strain evidence="3">PS718</strain>
    </source>
</reference>
<dbReference type="SUPFAM" id="SSF52540">
    <property type="entry name" value="P-loop containing nucleoside triphosphate hydrolases"/>
    <property type="match status" value="1"/>
</dbReference>
<dbReference type="InterPro" id="IPR008571">
    <property type="entry name" value="HerA-like"/>
</dbReference>
<evidence type="ECO:0000256" key="1">
    <source>
        <dbReference type="SAM" id="MobiDB-lite"/>
    </source>
</evidence>
<evidence type="ECO:0000313" key="3">
    <source>
        <dbReference type="EMBL" id="VVO14912.1"/>
    </source>
</evidence>